<sequence>MRTLEQLENYLVGLRNENRNGLMEASKNIAVTQEAIDKAQDETATAQVENNLEAFNKAKDKLWTASNSLDFYKRQHDTLKKPIVSEEEGKKLFDEIDNAAELSNEVLYERARNLVNELQTISEKVLSNMNQGSSLYSILQKDILKDNRPGHMKEFKTRSNSWFLKEKVEAVSRNLEEEF</sequence>
<comment type="caution">
    <text evidence="1">The sequence shown here is derived from an EMBL/GenBank/DDBJ whole genome shotgun (WGS) entry which is preliminary data.</text>
</comment>
<keyword evidence="2" id="KW-1185">Reference proteome</keyword>
<dbReference type="OrthoDB" id="2236434at2"/>
<dbReference type="STRING" id="57732.RU94_GL001218"/>
<organism evidence="1 2">
    <name type="scientific">Enterococcus asini ATCC 700915</name>
    <dbReference type="NCBI Taxonomy" id="1158606"/>
    <lineage>
        <taxon>Bacteria</taxon>
        <taxon>Bacillati</taxon>
        <taxon>Bacillota</taxon>
        <taxon>Bacilli</taxon>
        <taxon>Lactobacillales</taxon>
        <taxon>Enterococcaceae</taxon>
        <taxon>Enterococcus</taxon>
    </lineage>
</organism>
<dbReference type="GeneID" id="78363770"/>
<dbReference type="RefSeq" id="WP_010753239.1">
    <property type="nucleotide sequence ID" value="NZ_ASVU01000001.1"/>
</dbReference>
<accession>R2Q2C3</accession>
<gene>
    <name evidence="1" type="ORF">UAS_00572</name>
</gene>
<evidence type="ECO:0000313" key="2">
    <source>
        <dbReference type="Proteomes" id="UP000013777"/>
    </source>
</evidence>
<reference evidence="1 2" key="1">
    <citation type="submission" date="2013-02" db="EMBL/GenBank/DDBJ databases">
        <title>The Genome Sequence of Enterococcus asini ATCC_700915.</title>
        <authorList>
            <consortium name="The Broad Institute Genome Sequencing Platform"/>
            <consortium name="The Broad Institute Genome Sequencing Center for Infectious Disease"/>
            <person name="Earl A.M."/>
            <person name="Gilmore M.S."/>
            <person name="Lebreton F."/>
            <person name="Walker B."/>
            <person name="Young S.K."/>
            <person name="Zeng Q."/>
            <person name="Gargeya S."/>
            <person name="Fitzgerald M."/>
            <person name="Haas B."/>
            <person name="Abouelleil A."/>
            <person name="Alvarado L."/>
            <person name="Arachchi H.M."/>
            <person name="Berlin A.M."/>
            <person name="Chapman S.B."/>
            <person name="Dewar J."/>
            <person name="Goldberg J."/>
            <person name="Griggs A."/>
            <person name="Gujja S."/>
            <person name="Hansen M."/>
            <person name="Howarth C."/>
            <person name="Imamovic A."/>
            <person name="Larimer J."/>
            <person name="McCowan C."/>
            <person name="Murphy C."/>
            <person name="Neiman D."/>
            <person name="Pearson M."/>
            <person name="Priest M."/>
            <person name="Roberts A."/>
            <person name="Saif S."/>
            <person name="Shea T."/>
            <person name="Sisk P."/>
            <person name="Sykes S."/>
            <person name="Wortman J."/>
            <person name="Nusbaum C."/>
            <person name="Birren B."/>
        </authorList>
    </citation>
    <scope>NUCLEOTIDE SEQUENCE [LARGE SCALE GENOMIC DNA]</scope>
    <source>
        <strain evidence="1 2">ATCC 700915</strain>
    </source>
</reference>
<proteinExistence type="predicted"/>
<protein>
    <submittedName>
        <fullName evidence="1">Uncharacterized protein</fullName>
    </submittedName>
</protein>
<dbReference type="AlphaFoldDB" id="R2Q2C3"/>
<evidence type="ECO:0000313" key="1">
    <source>
        <dbReference type="EMBL" id="EOH89458.1"/>
    </source>
</evidence>
<dbReference type="EMBL" id="AJAP01000006">
    <property type="protein sequence ID" value="EOH89458.1"/>
    <property type="molecule type" value="Genomic_DNA"/>
</dbReference>
<dbReference type="Proteomes" id="UP000013777">
    <property type="component" value="Unassembled WGS sequence"/>
</dbReference>
<dbReference type="HOGENOM" id="CLU_1501252_0_0_9"/>
<name>R2Q2C3_9ENTE</name>